<organism evidence="1 2">
    <name type="scientific">Stachybotrys chartarum (strain CBS 109288 / IBT 7711)</name>
    <name type="common">Toxic black mold</name>
    <name type="synonym">Stilbospora chartarum</name>
    <dbReference type="NCBI Taxonomy" id="1280523"/>
    <lineage>
        <taxon>Eukaryota</taxon>
        <taxon>Fungi</taxon>
        <taxon>Dikarya</taxon>
        <taxon>Ascomycota</taxon>
        <taxon>Pezizomycotina</taxon>
        <taxon>Sordariomycetes</taxon>
        <taxon>Hypocreomycetidae</taxon>
        <taxon>Hypocreales</taxon>
        <taxon>Stachybotryaceae</taxon>
        <taxon>Stachybotrys</taxon>
    </lineage>
</organism>
<gene>
    <name evidence="1" type="ORF">S7711_11627</name>
</gene>
<evidence type="ECO:0000313" key="1">
    <source>
        <dbReference type="EMBL" id="KEY63950.1"/>
    </source>
</evidence>
<protein>
    <submittedName>
        <fullName evidence="1">Uncharacterized protein</fullName>
    </submittedName>
</protein>
<dbReference type="Proteomes" id="UP000028045">
    <property type="component" value="Unassembled WGS sequence"/>
</dbReference>
<dbReference type="EMBL" id="KL649574">
    <property type="protein sequence ID" value="KEY63950.1"/>
    <property type="molecule type" value="Genomic_DNA"/>
</dbReference>
<accession>A0A084AF71</accession>
<keyword evidence="2" id="KW-1185">Reference proteome</keyword>
<proteinExistence type="predicted"/>
<name>A0A084AF71_STACB</name>
<reference evidence="1 2" key="1">
    <citation type="journal article" date="2014" name="BMC Genomics">
        <title>Comparative genome sequencing reveals chemotype-specific gene clusters in the toxigenic black mold Stachybotrys.</title>
        <authorList>
            <person name="Semeiks J."/>
            <person name="Borek D."/>
            <person name="Otwinowski Z."/>
            <person name="Grishin N.V."/>
        </authorList>
    </citation>
    <scope>NUCLEOTIDE SEQUENCE [LARGE SCALE GENOMIC DNA]</scope>
    <source>
        <strain evidence="2">CBS 109288 / IBT 7711</strain>
    </source>
</reference>
<dbReference type="AlphaFoldDB" id="A0A084AF71"/>
<dbReference type="HOGENOM" id="CLU_3421413_0_0_1"/>
<sequence length="24" mass="2757">MRLMSLLEVLDPVLAAIIYLWLAI</sequence>
<evidence type="ECO:0000313" key="2">
    <source>
        <dbReference type="Proteomes" id="UP000028045"/>
    </source>
</evidence>